<feature type="domain" description="PepSY" evidence="2">
    <location>
        <begin position="50"/>
        <end position="105"/>
    </location>
</feature>
<keyword evidence="1" id="KW-0732">Signal</keyword>
<gene>
    <name evidence="3" type="ORF">EV213_11362</name>
</gene>
<protein>
    <submittedName>
        <fullName evidence="3">Putative membrane protein YkoI</fullName>
    </submittedName>
</protein>
<evidence type="ECO:0000256" key="1">
    <source>
        <dbReference type="SAM" id="SignalP"/>
    </source>
</evidence>
<sequence length="258" mass="27402">MNKKISIALAGTLALGGLGFGSHALANEANRTVQLELEDDVTKQEATDAKVSVEQAKAIALKEVDGTVTEIELNKTNGELVYEVEVSVNNNDDEDVYVHAQSGAVVIDGAPGVTKGSLAITAAQAKEAAVNEAGGNVTDVDVEVENDHVYYEVEVQTNNGERTVYVDGTNGSIIANHADDDDDDDRENLNPANANVKISMEQAEKIALQQASGTIVEASLDEDDGRYEYEFEIQTNSGEAEVTIDANSGSVLEVELDD</sequence>
<feature type="domain" description="PepSY" evidence="2">
    <location>
        <begin position="119"/>
        <end position="175"/>
    </location>
</feature>
<dbReference type="InterPro" id="IPR025711">
    <property type="entry name" value="PepSY"/>
</dbReference>
<dbReference type="Proteomes" id="UP000295632">
    <property type="component" value="Unassembled WGS sequence"/>
</dbReference>
<feature type="chain" id="PRO_5020616126" evidence="1">
    <location>
        <begin position="27"/>
        <end position="258"/>
    </location>
</feature>
<dbReference type="EMBL" id="SNYJ01000013">
    <property type="protein sequence ID" value="TDQ37427.1"/>
    <property type="molecule type" value="Genomic_DNA"/>
</dbReference>
<evidence type="ECO:0000313" key="3">
    <source>
        <dbReference type="EMBL" id="TDQ37427.1"/>
    </source>
</evidence>
<comment type="caution">
    <text evidence="3">The sequence shown here is derived from an EMBL/GenBank/DDBJ whole genome shotgun (WGS) entry which is preliminary data.</text>
</comment>
<dbReference type="Pfam" id="PF03413">
    <property type="entry name" value="PepSY"/>
    <property type="match status" value="3"/>
</dbReference>
<organism evidence="3 4">
    <name type="scientific">Aureibacillus halotolerans</name>
    <dbReference type="NCBI Taxonomy" id="1508390"/>
    <lineage>
        <taxon>Bacteria</taxon>
        <taxon>Bacillati</taxon>
        <taxon>Bacillota</taxon>
        <taxon>Bacilli</taxon>
        <taxon>Bacillales</taxon>
        <taxon>Bacillaceae</taxon>
        <taxon>Aureibacillus</taxon>
    </lineage>
</organism>
<dbReference type="Gene3D" id="3.10.450.40">
    <property type="match status" value="3"/>
</dbReference>
<evidence type="ECO:0000313" key="4">
    <source>
        <dbReference type="Proteomes" id="UP000295632"/>
    </source>
</evidence>
<name>A0A4V6PWF2_9BACI</name>
<dbReference type="OrthoDB" id="5361545at2"/>
<feature type="domain" description="PepSY" evidence="2">
    <location>
        <begin position="197"/>
        <end position="255"/>
    </location>
</feature>
<keyword evidence="4" id="KW-1185">Reference proteome</keyword>
<feature type="signal peptide" evidence="1">
    <location>
        <begin position="1"/>
        <end position="26"/>
    </location>
</feature>
<dbReference type="RefSeq" id="WP_133581270.1">
    <property type="nucleotide sequence ID" value="NZ_SNYJ01000013.1"/>
</dbReference>
<evidence type="ECO:0000259" key="2">
    <source>
        <dbReference type="Pfam" id="PF03413"/>
    </source>
</evidence>
<dbReference type="AlphaFoldDB" id="A0A4V6PWF2"/>
<reference evidence="3 4" key="1">
    <citation type="submission" date="2019-03" db="EMBL/GenBank/DDBJ databases">
        <title>Genomic Encyclopedia of Type Strains, Phase IV (KMG-IV): sequencing the most valuable type-strain genomes for metagenomic binning, comparative biology and taxonomic classification.</title>
        <authorList>
            <person name="Goeker M."/>
        </authorList>
    </citation>
    <scope>NUCLEOTIDE SEQUENCE [LARGE SCALE GENOMIC DNA]</scope>
    <source>
        <strain evidence="3 4">DSM 28697</strain>
    </source>
</reference>
<accession>A0A4V6PWF2</accession>
<proteinExistence type="predicted"/>